<dbReference type="InterPro" id="IPR000700">
    <property type="entry name" value="PAS-assoc_C"/>
</dbReference>
<dbReference type="GO" id="GO:0005524">
    <property type="term" value="F:ATP binding"/>
    <property type="evidence" value="ECO:0007669"/>
    <property type="project" value="UniProtKB-KW"/>
</dbReference>
<dbReference type="Gene3D" id="3.30.450.20">
    <property type="entry name" value="PAS domain"/>
    <property type="match status" value="1"/>
</dbReference>
<keyword evidence="5" id="KW-0804">Transcription</keyword>
<dbReference type="SUPFAM" id="SSF52540">
    <property type="entry name" value="P-loop containing nucleoside triphosphate hydrolases"/>
    <property type="match status" value="1"/>
</dbReference>
<keyword evidence="1" id="KW-0547">Nucleotide-binding</keyword>
<dbReference type="AlphaFoldDB" id="A0A3B1A533"/>
<reference evidence="10" key="1">
    <citation type="submission" date="2018-06" db="EMBL/GenBank/DDBJ databases">
        <authorList>
            <person name="Zhirakovskaya E."/>
        </authorList>
    </citation>
    <scope>NUCLEOTIDE SEQUENCE</scope>
</reference>
<dbReference type="InterPro" id="IPR025944">
    <property type="entry name" value="Sigma_54_int_dom_CS"/>
</dbReference>
<evidence type="ECO:0000313" key="10">
    <source>
        <dbReference type="EMBL" id="VAX00849.1"/>
    </source>
</evidence>
<dbReference type="InterPro" id="IPR002078">
    <property type="entry name" value="Sigma_54_int"/>
</dbReference>
<proteinExistence type="predicted"/>
<dbReference type="EMBL" id="UOFV01000226">
    <property type="protein sequence ID" value="VAX00849.1"/>
    <property type="molecule type" value="Genomic_DNA"/>
</dbReference>
<evidence type="ECO:0000256" key="5">
    <source>
        <dbReference type="ARBA" id="ARBA00023163"/>
    </source>
</evidence>
<dbReference type="GO" id="GO:0006355">
    <property type="term" value="P:regulation of DNA-templated transcription"/>
    <property type="evidence" value="ECO:0007669"/>
    <property type="project" value="InterPro"/>
</dbReference>
<dbReference type="SUPFAM" id="SSF55785">
    <property type="entry name" value="PYP-like sensor domain (PAS domain)"/>
    <property type="match status" value="1"/>
</dbReference>
<dbReference type="PANTHER" id="PTHR32071:SF117">
    <property type="entry name" value="PTS-DEPENDENT DIHYDROXYACETONE KINASE OPERON REGULATORY PROTEIN-RELATED"/>
    <property type="match status" value="1"/>
</dbReference>
<name>A0A3B1A533_9ZZZZ</name>
<dbReference type="SMART" id="SM00091">
    <property type="entry name" value="PAS"/>
    <property type="match status" value="1"/>
</dbReference>
<dbReference type="GO" id="GO:0003677">
    <property type="term" value="F:DNA binding"/>
    <property type="evidence" value="ECO:0007669"/>
    <property type="project" value="UniProtKB-KW"/>
</dbReference>
<evidence type="ECO:0000259" key="7">
    <source>
        <dbReference type="PROSITE" id="PS50045"/>
    </source>
</evidence>
<keyword evidence="6" id="KW-0175">Coiled coil</keyword>
<dbReference type="InterPro" id="IPR003593">
    <property type="entry name" value="AAA+_ATPase"/>
</dbReference>
<evidence type="ECO:0000256" key="1">
    <source>
        <dbReference type="ARBA" id="ARBA00022741"/>
    </source>
</evidence>
<dbReference type="InterPro" id="IPR000014">
    <property type="entry name" value="PAS"/>
</dbReference>
<dbReference type="CDD" id="cd00130">
    <property type="entry name" value="PAS"/>
    <property type="match status" value="1"/>
</dbReference>
<sequence length="590" mass="65529">MSNELKETAQSFYWRVGHDMRVIEFAGQKWPFSYEGASILGQRLHSLGISTELIENCQKALNGEVQVFEQCIASRLFLFTMTPVNDKSEGVVGVDVIAANISQYKKSEADIKVLKHHAESILNAAGEGIYGLNLEGKATFVNPAAERMTGWSAAEMIGRSIHYLHHHSHEDGTPYPQEECPIYAAIKDGVIHHIEGEVFWRKDGTCFPVEYTSTPIYENGTLVGAVAVFKDTTAQKKAKKDLLEAFDEVAKLKEQLEEQNNYLQEEIREELAFGEVVGTSLPVRRMLEKIEHVAPTDASVLVLGESGTGKELIAHAVHENSPRRDHPLVKVNCGTLSSSLVESELFGHEKGAFTGAHDRRRGRFELADGGTLFLDEVGELPLDTQVKLLRVLQEQEFERLGGEKLIRVNVRIIAATNRDLAQLVEEGSFRKDLYYRLNVFPIEAPALRERHEDVALLAKHFLSCAARKFGKTLTGFSGDGLAMLEAYDWPGNIRELRNVIERAAILATMSSVDVISLIPKRLEVAGADSQQLLTLAEVERAHIERILMHTRGIISGTRGAAAVLSMHPNTLRSRMIKLGINITDVIAAKH</sequence>
<dbReference type="Gene3D" id="3.40.50.300">
    <property type="entry name" value="P-loop containing nucleotide triphosphate hydrolases"/>
    <property type="match status" value="1"/>
</dbReference>
<dbReference type="PROSITE" id="PS00676">
    <property type="entry name" value="SIGMA54_INTERACT_2"/>
    <property type="match status" value="1"/>
</dbReference>
<dbReference type="InterPro" id="IPR058031">
    <property type="entry name" value="AAA_lid_NorR"/>
</dbReference>
<protein>
    <submittedName>
        <fullName evidence="10">Transcriptional regulator, Fis family</fullName>
    </submittedName>
</protein>
<dbReference type="InterPro" id="IPR009057">
    <property type="entry name" value="Homeodomain-like_sf"/>
</dbReference>
<dbReference type="NCBIfam" id="TIGR00229">
    <property type="entry name" value="sensory_box"/>
    <property type="match status" value="1"/>
</dbReference>
<dbReference type="PROSITE" id="PS00688">
    <property type="entry name" value="SIGMA54_INTERACT_3"/>
    <property type="match status" value="1"/>
</dbReference>
<keyword evidence="2" id="KW-0067">ATP-binding</keyword>
<evidence type="ECO:0000256" key="2">
    <source>
        <dbReference type="ARBA" id="ARBA00022840"/>
    </source>
</evidence>
<gene>
    <name evidence="10" type="ORF">MNBD_GAMMA19-146</name>
</gene>
<feature type="domain" description="PAC" evidence="9">
    <location>
        <begin position="192"/>
        <end position="244"/>
    </location>
</feature>
<feature type="domain" description="Sigma-54 factor interaction" evidence="7">
    <location>
        <begin position="276"/>
        <end position="505"/>
    </location>
</feature>
<evidence type="ECO:0000259" key="8">
    <source>
        <dbReference type="PROSITE" id="PS50112"/>
    </source>
</evidence>
<evidence type="ECO:0000256" key="3">
    <source>
        <dbReference type="ARBA" id="ARBA00023015"/>
    </source>
</evidence>
<dbReference type="InterPro" id="IPR025662">
    <property type="entry name" value="Sigma_54_int_dom_ATP-bd_1"/>
</dbReference>
<dbReference type="InterPro" id="IPR001610">
    <property type="entry name" value="PAC"/>
</dbReference>
<dbReference type="InterPro" id="IPR035965">
    <property type="entry name" value="PAS-like_dom_sf"/>
</dbReference>
<dbReference type="Gene3D" id="1.10.8.60">
    <property type="match status" value="1"/>
</dbReference>
<dbReference type="SMART" id="SM00382">
    <property type="entry name" value="AAA"/>
    <property type="match status" value="1"/>
</dbReference>
<dbReference type="FunFam" id="3.40.50.300:FF:000006">
    <property type="entry name" value="DNA-binding transcriptional regulator NtrC"/>
    <property type="match status" value="1"/>
</dbReference>
<dbReference type="PROSITE" id="PS50045">
    <property type="entry name" value="SIGMA54_INTERACT_4"/>
    <property type="match status" value="1"/>
</dbReference>
<evidence type="ECO:0000259" key="9">
    <source>
        <dbReference type="PROSITE" id="PS50113"/>
    </source>
</evidence>
<dbReference type="Gene3D" id="1.10.10.60">
    <property type="entry name" value="Homeodomain-like"/>
    <property type="match status" value="1"/>
</dbReference>
<evidence type="ECO:0000256" key="6">
    <source>
        <dbReference type="SAM" id="Coils"/>
    </source>
</evidence>
<dbReference type="Pfam" id="PF00158">
    <property type="entry name" value="Sigma54_activat"/>
    <property type="match status" value="1"/>
</dbReference>
<dbReference type="Pfam" id="PF25601">
    <property type="entry name" value="AAA_lid_14"/>
    <property type="match status" value="1"/>
</dbReference>
<feature type="domain" description="PAS" evidence="8">
    <location>
        <begin position="114"/>
        <end position="189"/>
    </location>
</feature>
<dbReference type="CDD" id="cd00009">
    <property type="entry name" value="AAA"/>
    <property type="match status" value="1"/>
</dbReference>
<feature type="coiled-coil region" evidence="6">
    <location>
        <begin position="235"/>
        <end position="273"/>
    </location>
</feature>
<dbReference type="PROSITE" id="PS50113">
    <property type="entry name" value="PAC"/>
    <property type="match status" value="1"/>
</dbReference>
<dbReference type="PROSITE" id="PS00675">
    <property type="entry name" value="SIGMA54_INTERACT_1"/>
    <property type="match status" value="1"/>
</dbReference>
<keyword evidence="4" id="KW-0238">DNA-binding</keyword>
<dbReference type="PANTHER" id="PTHR32071">
    <property type="entry name" value="TRANSCRIPTIONAL REGULATORY PROTEIN"/>
    <property type="match status" value="1"/>
</dbReference>
<keyword evidence="3" id="KW-0805">Transcription regulation</keyword>
<dbReference type="InterPro" id="IPR027417">
    <property type="entry name" value="P-loop_NTPase"/>
</dbReference>
<dbReference type="InterPro" id="IPR025943">
    <property type="entry name" value="Sigma_54_int_dom_ATP-bd_2"/>
</dbReference>
<dbReference type="SUPFAM" id="SSF46689">
    <property type="entry name" value="Homeodomain-like"/>
    <property type="match status" value="1"/>
</dbReference>
<dbReference type="SMART" id="SM00086">
    <property type="entry name" value="PAC"/>
    <property type="match status" value="1"/>
</dbReference>
<dbReference type="Pfam" id="PF13426">
    <property type="entry name" value="PAS_9"/>
    <property type="match status" value="1"/>
</dbReference>
<accession>A0A3B1A533</accession>
<dbReference type="PROSITE" id="PS50112">
    <property type="entry name" value="PAS"/>
    <property type="match status" value="1"/>
</dbReference>
<evidence type="ECO:0000256" key="4">
    <source>
        <dbReference type="ARBA" id="ARBA00023125"/>
    </source>
</evidence>
<organism evidence="10">
    <name type="scientific">hydrothermal vent metagenome</name>
    <dbReference type="NCBI Taxonomy" id="652676"/>
    <lineage>
        <taxon>unclassified sequences</taxon>
        <taxon>metagenomes</taxon>
        <taxon>ecological metagenomes</taxon>
    </lineage>
</organism>